<dbReference type="InterPro" id="IPR017452">
    <property type="entry name" value="GPCR_Rhodpsn_7TM"/>
</dbReference>
<dbReference type="FunFam" id="1.20.1070.10:FF:000001">
    <property type="entry name" value="Olfactory receptor"/>
    <property type="match status" value="1"/>
</dbReference>
<keyword evidence="3 10" id="KW-0716">Sensory transduction</keyword>
<dbReference type="AlphaFoldDB" id="A0A8C3SJE5"/>
<evidence type="ECO:0000256" key="1">
    <source>
        <dbReference type="ARBA" id="ARBA00004651"/>
    </source>
</evidence>
<organism evidence="12 13">
    <name type="scientific">Chelydra serpentina</name>
    <name type="common">Snapping turtle</name>
    <name type="synonym">Testudo serpentina</name>
    <dbReference type="NCBI Taxonomy" id="8475"/>
    <lineage>
        <taxon>Eukaryota</taxon>
        <taxon>Metazoa</taxon>
        <taxon>Chordata</taxon>
        <taxon>Craniata</taxon>
        <taxon>Vertebrata</taxon>
        <taxon>Euteleostomi</taxon>
        <taxon>Archelosauria</taxon>
        <taxon>Testudinata</taxon>
        <taxon>Testudines</taxon>
        <taxon>Cryptodira</taxon>
        <taxon>Durocryptodira</taxon>
        <taxon>Americhelydia</taxon>
        <taxon>Chelydroidea</taxon>
        <taxon>Chelydridae</taxon>
        <taxon>Chelydra</taxon>
    </lineage>
</organism>
<accession>A0A8C3SJE5</accession>
<evidence type="ECO:0000256" key="10">
    <source>
        <dbReference type="RuleBase" id="RU363047"/>
    </source>
</evidence>
<dbReference type="Proteomes" id="UP000694403">
    <property type="component" value="Unplaced"/>
</dbReference>
<dbReference type="PANTHER" id="PTHR26453">
    <property type="entry name" value="OLFACTORY RECEPTOR"/>
    <property type="match status" value="1"/>
</dbReference>
<dbReference type="SUPFAM" id="SSF81321">
    <property type="entry name" value="Family A G protein-coupled receptor-like"/>
    <property type="match status" value="1"/>
</dbReference>
<dbReference type="Gene3D" id="1.20.1070.10">
    <property type="entry name" value="Rhodopsin 7-helix transmembrane proteins"/>
    <property type="match status" value="1"/>
</dbReference>
<comment type="similarity">
    <text evidence="9">Belongs to the G-protein coupled receptor 1 family.</text>
</comment>
<dbReference type="InterPro" id="IPR000725">
    <property type="entry name" value="Olfact_rcpt"/>
</dbReference>
<name>A0A8C3SJE5_CHESE</name>
<dbReference type="PROSITE" id="PS50262">
    <property type="entry name" value="G_PROTEIN_RECEP_F1_2"/>
    <property type="match status" value="1"/>
</dbReference>
<dbReference type="GO" id="GO:0004930">
    <property type="term" value="F:G protein-coupled receptor activity"/>
    <property type="evidence" value="ECO:0007669"/>
    <property type="project" value="UniProtKB-KW"/>
</dbReference>
<dbReference type="CDD" id="cd15225">
    <property type="entry name" value="7tmA_OR10A-like"/>
    <property type="match status" value="1"/>
</dbReference>
<keyword evidence="9" id="KW-0297">G-protein coupled receptor</keyword>
<evidence type="ECO:0000256" key="2">
    <source>
        <dbReference type="ARBA" id="ARBA00022475"/>
    </source>
</evidence>
<keyword evidence="13" id="KW-1185">Reference proteome</keyword>
<feature type="transmembrane region" description="Helical" evidence="10">
    <location>
        <begin position="38"/>
        <end position="64"/>
    </location>
</feature>
<keyword evidence="4 9" id="KW-0812">Transmembrane</keyword>
<dbReference type="Ensembl" id="ENSCSRT00000014595.1">
    <property type="protein sequence ID" value="ENSCSRP00000014006.1"/>
    <property type="gene ID" value="ENSCSRG00000010695.1"/>
</dbReference>
<dbReference type="PRINTS" id="PR00245">
    <property type="entry name" value="OLFACTORYR"/>
</dbReference>
<keyword evidence="9" id="KW-0675">Receptor</keyword>
<feature type="domain" description="G-protein coupled receptors family 1 profile" evidence="11">
    <location>
        <begin position="55"/>
        <end position="304"/>
    </location>
</feature>
<evidence type="ECO:0000256" key="3">
    <source>
        <dbReference type="ARBA" id="ARBA00022606"/>
    </source>
</evidence>
<feature type="transmembrane region" description="Helical" evidence="10">
    <location>
        <begin position="211"/>
        <end position="233"/>
    </location>
</feature>
<evidence type="ECO:0000256" key="6">
    <source>
        <dbReference type="ARBA" id="ARBA00022989"/>
    </source>
</evidence>
<proteinExistence type="inferred from homology"/>
<dbReference type="InterPro" id="IPR000276">
    <property type="entry name" value="GPCR_Rhodpsn"/>
</dbReference>
<feature type="transmembrane region" description="Helical" evidence="10">
    <location>
        <begin position="254"/>
        <end position="274"/>
    </location>
</feature>
<evidence type="ECO:0000256" key="9">
    <source>
        <dbReference type="RuleBase" id="RU000688"/>
    </source>
</evidence>
<reference evidence="12" key="1">
    <citation type="submission" date="2025-08" db="UniProtKB">
        <authorList>
            <consortium name="Ensembl"/>
        </authorList>
    </citation>
    <scope>IDENTIFICATION</scope>
</reference>
<dbReference type="GO" id="GO:0005886">
    <property type="term" value="C:plasma membrane"/>
    <property type="evidence" value="ECO:0007669"/>
    <property type="project" value="UniProtKB-SubCell"/>
</dbReference>
<dbReference type="Pfam" id="PF13853">
    <property type="entry name" value="7tm_4"/>
    <property type="match status" value="1"/>
</dbReference>
<feature type="transmembrane region" description="Helical" evidence="10">
    <location>
        <begin position="154"/>
        <end position="178"/>
    </location>
</feature>
<dbReference type="PRINTS" id="PR00237">
    <property type="entry name" value="GPCRRHODOPSN"/>
</dbReference>
<evidence type="ECO:0000256" key="5">
    <source>
        <dbReference type="ARBA" id="ARBA00022725"/>
    </source>
</evidence>
<keyword evidence="5 10" id="KW-0552">Olfaction</keyword>
<keyword evidence="6 10" id="KW-1133">Transmembrane helix</keyword>
<keyword evidence="7 10" id="KW-0472">Membrane</keyword>
<evidence type="ECO:0000256" key="8">
    <source>
        <dbReference type="ARBA" id="ARBA00023224"/>
    </source>
</evidence>
<protein>
    <recommendedName>
        <fullName evidence="10">Olfactory receptor</fullName>
    </recommendedName>
</protein>
<evidence type="ECO:0000256" key="7">
    <source>
        <dbReference type="ARBA" id="ARBA00023136"/>
    </source>
</evidence>
<comment type="subcellular location">
    <subcellularLocation>
        <location evidence="1 10">Cell membrane</location>
        <topology evidence="1 10">Multi-pass membrane protein</topology>
    </subcellularLocation>
</comment>
<reference evidence="12" key="2">
    <citation type="submission" date="2025-09" db="UniProtKB">
        <authorList>
            <consortium name="Ensembl"/>
        </authorList>
    </citation>
    <scope>IDENTIFICATION</scope>
</reference>
<keyword evidence="8 9" id="KW-0807">Transducer</keyword>
<keyword evidence="2 10" id="KW-1003">Cell membrane</keyword>
<dbReference type="GO" id="GO:0004984">
    <property type="term" value="F:olfactory receptor activity"/>
    <property type="evidence" value="ECO:0007669"/>
    <property type="project" value="InterPro"/>
</dbReference>
<evidence type="ECO:0000313" key="13">
    <source>
        <dbReference type="Proteomes" id="UP000694403"/>
    </source>
</evidence>
<evidence type="ECO:0000313" key="12">
    <source>
        <dbReference type="Ensembl" id="ENSCSRP00000014006.1"/>
    </source>
</evidence>
<dbReference type="PROSITE" id="PS00237">
    <property type="entry name" value="G_PROTEIN_RECEP_F1_1"/>
    <property type="match status" value="1"/>
</dbReference>
<sequence length="346" mass="39231">MIRGMEQHMECIRGMITGNHTSVTHFILLGFADHPELSWGLFVVFLSCYLIALTGNLLIIFVTLADAALRTPMYFFLRNLSFLEISYTSVTLPKILANLVSEDRTISFLGCAMQMYFLLFLGGTECYLLAVMAYDRYVAICHPLRYPVLMNRRVYTGLAAASWLTNLLVLMGHIAAIFTLPFCGSNEINHFFCDVPPVMKLACGDTHRTEIAILLVALFFVLLPFMLILASYARIISTILKMPSAEGRQKTFSTCSSHLLVVTLFYGTACTMYLKPKSSHSPNSDKLIALLYSVVTPMLNPIIYSLRNKEVTGALRRLTEKNVLRHQDFLLHLWRLCYFCKFRKAL</sequence>
<evidence type="ECO:0000256" key="4">
    <source>
        <dbReference type="ARBA" id="ARBA00022692"/>
    </source>
</evidence>
<feature type="transmembrane region" description="Helical" evidence="10">
    <location>
        <begin position="286"/>
        <end position="306"/>
    </location>
</feature>
<feature type="transmembrane region" description="Helical" evidence="10">
    <location>
        <begin position="76"/>
        <end position="96"/>
    </location>
</feature>
<evidence type="ECO:0000259" key="11">
    <source>
        <dbReference type="PROSITE" id="PS50262"/>
    </source>
</evidence>
<feature type="transmembrane region" description="Helical" evidence="10">
    <location>
        <begin position="116"/>
        <end position="134"/>
    </location>
</feature>